<dbReference type="HOGENOM" id="CLU_103662_0_0_3"/>
<dbReference type="AlphaFoldDB" id="K9X7Z3"/>
<keyword evidence="1" id="KW-0472">Membrane</keyword>
<dbReference type="KEGG" id="csg:Cylst_6353"/>
<sequence length="203" mass="22448">MRAHNNPDCRNYQIPKQHAIEFYPMVSQSRPVDKKIELFLLVAAATALVLANISINHLLMSVLILLTAIIAAFPKLANKLLTKFEKLQRHWGINCYSILVSIICMIFTFDFTTVPANAQFFNSAQTWMTGAFAGIPADAVTLFFNVLRALFLLYLGIALVRIVNAARNDEDWQNLARTPLIISVTIVVGDILTGLITGNGNAG</sequence>
<name>K9X7Z3_9NOST</name>
<dbReference type="OrthoDB" id="495095at2"/>
<keyword evidence="2" id="KW-0614">Plasmid</keyword>
<dbReference type="EMBL" id="CP003644">
    <property type="protein sequence ID" value="AFZ28573.1"/>
    <property type="molecule type" value="Genomic_DNA"/>
</dbReference>
<gene>
    <name evidence="2" type="ORF">Cylst_6353</name>
</gene>
<dbReference type="Proteomes" id="UP000010475">
    <property type="component" value="Plasmid pCYLST.02"/>
</dbReference>
<feature type="transmembrane region" description="Helical" evidence="1">
    <location>
        <begin position="36"/>
        <end position="53"/>
    </location>
</feature>
<keyword evidence="1" id="KW-0812">Transmembrane</keyword>
<geneLocation type="plasmid" evidence="2 3">
    <name>pCYLST.02</name>
</geneLocation>
<feature type="transmembrane region" description="Helical" evidence="1">
    <location>
        <begin position="140"/>
        <end position="163"/>
    </location>
</feature>
<protein>
    <submittedName>
        <fullName evidence="2">Uncharacterized protein</fullName>
    </submittedName>
</protein>
<dbReference type="eggNOG" id="ENOG50331BU">
    <property type="taxonomic scope" value="Bacteria"/>
</dbReference>
<feature type="transmembrane region" description="Helical" evidence="1">
    <location>
        <begin position="175"/>
        <end position="196"/>
    </location>
</feature>
<evidence type="ECO:0000313" key="3">
    <source>
        <dbReference type="Proteomes" id="UP000010475"/>
    </source>
</evidence>
<evidence type="ECO:0000256" key="1">
    <source>
        <dbReference type="SAM" id="Phobius"/>
    </source>
</evidence>
<keyword evidence="1" id="KW-1133">Transmembrane helix</keyword>
<feature type="transmembrane region" description="Helical" evidence="1">
    <location>
        <begin position="98"/>
        <end position="120"/>
    </location>
</feature>
<evidence type="ECO:0000313" key="2">
    <source>
        <dbReference type="EMBL" id="AFZ28573.1"/>
    </source>
</evidence>
<keyword evidence="3" id="KW-1185">Reference proteome</keyword>
<accession>K9X7Z3</accession>
<organism evidence="2 3">
    <name type="scientific">Cylindrospermum stagnale PCC 7417</name>
    <dbReference type="NCBI Taxonomy" id="56107"/>
    <lineage>
        <taxon>Bacteria</taxon>
        <taxon>Bacillati</taxon>
        <taxon>Cyanobacteriota</taxon>
        <taxon>Cyanophyceae</taxon>
        <taxon>Nostocales</taxon>
        <taxon>Nostocaceae</taxon>
        <taxon>Cylindrospermum</taxon>
    </lineage>
</organism>
<feature type="transmembrane region" description="Helical" evidence="1">
    <location>
        <begin position="59"/>
        <end position="77"/>
    </location>
</feature>
<dbReference type="PATRIC" id="fig|56107.3.peg.7374"/>
<reference evidence="2 3" key="1">
    <citation type="submission" date="2012-06" db="EMBL/GenBank/DDBJ databases">
        <title>Finished plasmid 2 of genome of Cylindrospermum stagnale PCC 7417.</title>
        <authorList>
            <consortium name="US DOE Joint Genome Institute"/>
            <person name="Gugger M."/>
            <person name="Coursin T."/>
            <person name="Rippka R."/>
            <person name="Tandeau De Marsac N."/>
            <person name="Huntemann M."/>
            <person name="Wei C.-L."/>
            <person name="Han J."/>
            <person name="Detter J.C."/>
            <person name="Han C."/>
            <person name="Tapia R."/>
            <person name="Davenport K."/>
            <person name="Daligault H."/>
            <person name="Erkkila T."/>
            <person name="Gu W."/>
            <person name="Munk A.C.C."/>
            <person name="Teshima H."/>
            <person name="Xu Y."/>
            <person name="Chain P."/>
            <person name="Chen A."/>
            <person name="Krypides N."/>
            <person name="Mavromatis K."/>
            <person name="Markowitz V."/>
            <person name="Szeto E."/>
            <person name="Ivanova N."/>
            <person name="Mikhailova N."/>
            <person name="Ovchinnikova G."/>
            <person name="Pagani I."/>
            <person name="Pati A."/>
            <person name="Goodwin L."/>
            <person name="Peters L."/>
            <person name="Pitluck S."/>
            <person name="Woyke T."/>
            <person name="Kerfeld C."/>
        </authorList>
    </citation>
    <scope>NUCLEOTIDE SEQUENCE [LARGE SCALE GENOMIC DNA]</scope>
    <source>
        <strain evidence="2 3">PCC 7417</strain>
        <plasmid evidence="3">Plasmid pCYLST.02</plasmid>
    </source>
</reference>
<proteinExistence type="predicted"/>